<dbReference type="KEGG" id="sclf:BB341_03650"/>
<gene>
    <name evidence="2" type="ORF">SCLAV_5066</name>
</gene>
<organism evidence="2 3">
    <name type="scientific">Streptomyces clavuligerus</name>
    <dbReference type="NCBI Taxonomy" id="1901"/>
    <lineage>
        <taxon>Bacteria</taxon>
        <taxon>Bacillati</taxon>
        <taxon>Actinomycetota</taxon>
        <taxon>Actinomycetes</taxon>
        <taxon>Kitasatosporales</taxon>
        <taxon>Streptomycetaceae</taxon>
        <taxon>Streptomyces</taxon>
    </lineage>
</organism>
<feature type="signal peptide" evidence="1">
    <location>
        <begin position="1"/>
        <end position="31"/>
    </location>
</feature>
<evidence type="ECO:0000313" key="2">
    <source>
        <dbReference type="EMBL" id="EFG10139.1"/>
    </source>
</evidence>
<dbReference type="eggNOG" id="ENOG5033WF9">
    <property type="taxonomic scope" value="Bacteria"/>
</dbReference>
<keyword evidence="1" id="KW-0732">Signal</keyword>
<reference evidence="2 3" key="1">
    <citation type="journal article" date="2010" name="Genome Biol. Evol.">
        <title>The sequence of a 1.8-mb bacterial linear plasmid reveals a rich evolutionary reservoir of secondary metabolic pathways.</title>
        <authorList>
            <person name="Medema M.H."/>
            <person name="Trefzer A."/>
            <person name="Kovalchuk A."/>
            <person name="van den Berg M."/>
            <person name="Mueller U."/>
            <person name="Heijne W."/>
            <person name="Wu L."/>
            <person name="Alam M.T."/>
            <person name="Ronning C.M."/>
            <person name="Nierman W.C."/>
            <person name="Bovenberg R.A.L."/>
            <person name="Breitling R."/>
            <person name="Takano E."/>
        </authorList>
    </citation>
    <scope>NUCLEOTIDE SEQUENCE [LARGE SCALE GENOMIC DNA]</scope>
    <source>
        <strain evidence="3">ATCC 27064 / DSM 738 / JCM 4710 / NBRC 13307 / NCIMB 12785 / NRRL 3585 / VKM Ac-602</strain>
    </source>
</reference>
<evidence type="ECO:0000256" key="1">
    <source>
        <dbReference type="SAM" id="SignalP"/>
    </source>
</evidence>
<sequence length="202" mass="21539">MNTLRTATASAVAAALAAASLAMATAAPVQAAPAPKPAFLTAEELPVSHTPWTAGAVRPGTSEDFCYGSALPAGGSSHRAFRTELDTSAEQTVVVAPSAAAAERLVSSVRSRLDDCLERLKRKYPTMRGEERRHGRIDVEEGAYVYSLDTWHPEGATDIALYSVGRDGRTVTVVGWGRMGDFPDAPLEEFRRTARTSVAKLH</sequence>
<evidence type="ECO:0000313" key="3">
    <source>
        <dbReference type="Proteomes" id="UP000002357"/>
    </source>
</evidence>
<dbReference type="EMBL" id="CM000913">
    <property type="protein sequence ID" value="EFG10139.1"/>
    <property type="molecule type" value="Genomic_DNA"/>
</dbReference>
<proteinExistence type="predicted"/>
<dbReference type="GeneID" id="93728505"/>
<evidence type="ECO:0008006" key="4">
    <source>
        <dbReference type="Google" id="ProtNLM"/>
    </source>
</evidence>
<dbReference type="AlphaFoldDB" id="E2PX62"/>
<name>E2PX62_STRCL</name>
<accession>E2PX62</accession>
<feature type="chain" id="PRO_5003162904" description="Secreted protein" evidence="1">
    <location>
        <begin position="32"/>
        <end position="202"/>
    </location>
</feature>
<dbReference type="OrthoDB" id="4322593at2"/>
<protein>
    <recommendedName>
        <fullName evidence="4">Secreted protein</fullName>
    </recommendedName>
</protein>
<dbReference type="Proteomes" id="UP000002357">
    <property type="component" value="Chromosome"/>
</dbReference>
<dbReference type="RefSeq" id="WP_003962342.1">
    <property type="nucleotide sequence ID" value="NZ_CM000913.1"/>
</dbReference>
<keyword evidence="3" id="KW-1185">Reference proteome</keyword>